<evidence type="ECO:0000256" key="1">
    <source>
        <dbReference type="SAM" id="Coils"/>
    </source>
</evidence>
<feature type="coiled-coil region" evidence="1">
    <location>
        <begin position="30"/>
        <end position="76"/>
    </location>
</feature>
<feature type="transmembrane region" description="Helical" evidence="2">
    <location>
        <begin position="6"/>
        <end position="27"/>
    </location>
</feature>
<dbReference type="PROSITE" id="PS51257">
    <property type="entry name" value="PROKAR_LIPOPROTEIN"/>
    <property type="match status" value="1"/>
</dbReference>
<name>A0A2G9TG80_TELCI</name>
<keyword evidence="4" id="KW-1185">Reference proteome</keyword>
<keyword evidence="1" id="KW-0175">Coiled coil</keyword>
<proteinExistence type="predicted"/>
<evidence type="ECO:0000256" key="2">
    <source>
        <dbReference type="SAM" id="Phobius"/>
    </source>
</evidence>
<organism evidence="3 4">
    <name type="scientific">Teladorsagia circumcincta</name>
    <name type="common">Brown stomach worm</name>
    <name type="synonym">Ostertagia circumcincta</name>
    <dbReference type="NCBI Taxonomy" id="45464"/>
    <lineage>
        <taxon>Eukaryota</taxon>
        <taxon>Metazoa</taxon>
        <taxon>Ecdysozoa</taxon>
        <taxon>Nematoda</taxon>
        <taxon>Chromadorea</taxon>
        <taxon>Rhabditida</taxon>
        <taxon>Rhabditina</taxon>
        <taxon>Rhabditomorpha</taxon>
        <taxon>Strongyloidea</taxon>
        <taxon>Trichostrongylidae</taxon>
        <taxon>Teladorsagia</taxon>
    </lineage>
</organism>
<dbReference type="OrthoDB" id="675023at2759"/>
<gene>
    <name evidence="3" type="ORF">TELCIR_22058</name>
</gene>
<evidence type="ECO:0000313" key="3">
    <source>
        <dbReference type="EMBL" id="PIO56542.1"/>
    </source>
</evidence>
<keyword evidence="2" id="KW-0472">Membrane</keyword>
<reference evidence="3 4" key="1">
    <citation type="submission" date="2015-09" db="EMBL/GenBank/DDBJ databases">
        <title>Draft genome of the parasitic nematode Teladorsagia circumcincta isolate WARC Sus (inbred).</title>
        <authorList>
            <person name="Mitreva M."/>
        </authorList>
    </citation>
    <scope>NUCLEOTIDE SEQUENCE [LARGE SCALE GENOMIC DNA]</scope>
    <source>
        <strain evidence="3 4">S</strain>
    </source>
</reference>
<keyword evidence="2" id="KW-1133">Transmembrane helix</keyword>
<keyword evidence="2" id="KW-0812">Transmembrane</keyword>
<dbReference type="Proteomes" id="UP000230423">
    <property type="component" value="Unassembled WGS sequence"/>
</dbReference>
<dbReference type="EMBL" id="KZ375246">
    <property type="protein sequence ID" value="PIO56542.1"/>
    <property type="molecule type" value="Genomic_DNA"/>
</dbReference>
<accession>A0A2G9TG80</accession>
<dbReference type="AlphaFoldDB" id="A0A2G9TG80"/>
<feature type="non-terminal residue" evidence="3">
    <location>
        <position position="77"/>
    </location>
</feature>
<evidence type="ECO:0000313" key="4">
    <source>
        <dbReference type="Proteomes" id="UP000230423"/>
    </source>
</evidence>
<sequence length="77" mass="9312">MPIYDRWWFRAFAAVVMFFGCQLCFMVSRLQNLDEEKVNLQAEVQTLERKRDTLLMDIATKEREVLRLDKKEQQLEV</sequence>
<protein>
    <submittedName>
        <fullName evidence="3">Uncharacterized protein</fullName>
    </submittedName>
</protein>